<protein>
    <submittedName>
        <fullName evidence="1">Uncharacterized protein</fullName>
    </submittedName>
</protein>
<reference evidence="1" key="1">
    <citation type="submission" date="2020-06" db="EMBL/GenBank/DDBJ databases">
        <authorList>
            <person name="Li T."/>
            <person name="Hu X."/>
            <person name="Zhang T."/>
            <person name="Song X."/>
            <person name="Zhang H."/>
            <person name="Dai N."/>
            <person name="Sheng W."/>
            <person name="Hou X."/>
            <person name="Wei L."/>
        </authorList>
    </citation>
    <scope>NUCLEOTIDE SEQUENCE</scope>
    <source>
        <strain evidence="1">KEN8</strain>
        <tissue evidence="1">Leaf</tissue>
    </source>
</reference>
<comment type="caution">
    <text evidence="1">The sequence shown here is derived from an EMBL/GenBank/DDBJ whole genome shotgun (WGS) entry which is preliminary data.</text>
</comment>
<dbReference type="EMBL" id="JACGWM010001646">
    <property type="protein sequence ID" value="KAL0290398.1"/>
    <property type="molecule type" value="Genomic_DNA"/>
</dbReference>
<sequence length="158" mass="17529">MPIELLRNAFSKQKEKFVEIGMIFSNKVELRNAFHSQLAKKKALNAIQGKAEDQFDSLWDYATELRSSNPGSIVQMVMNDGEDGTGQRKFLKFYVCFDALRRGFLFGCSHVIGVDSCHLKGLCGGVFLTAVSIDPNNNLYPLAYAMVARDKGIVAVVS</sequence>
<proteinExistence type="predicted"/>
<dbReference type="PANTHER" id="PTHR31973:SF191">
    <property type="entry name" value="OS05G0489400 PROTEIN"/>
    <property type="match status" value="1"/>
</dbReference>
<evidence type="ECO:0000313" key="1">
    <source>
        <dbReference type="EMBL" id="KAL0290398.1"/>
    </source>
</evidence>
<reference evidence="1" key="2">
    <citation type="journal article" date="2024" name="Plant">
        <title>Genomic evolution and insights into agronomic trait innovations of Sesamum species.</title>
        <authorList>
            <person name="Miao H."/>
            <person name="Wang L."/>
            <person name="Qu L."/>
            <person name="Liu H."/>
            <person name="Sun Y."/>
            <person name="Le M."/>
            <person name="Wang Q."/>
            <person name="Wei S."/>
            <person name="Zheng Y."/>
            <person name="Lin W."/>
            <person name="Duan Y."/>
            <person name="Cao H."/>
            <person name="Xiong S."/>
            <person name="Wang X."/>
            <person name="Wei L."/>
            <person name="Li C."/>
            <person name="Ma Q."/>
            <person name="Ju M."/>
            <person name="Zhao R."/>
            <person name="Li G."/>
            <person name="Mu C."/>
            <person name="Tian Q."/>
            <person name="Mei H."/>
            <person name="Zhang T."/>
            <person name="Gao T."/>
            <person name="Zhang H."/>
        </authorList>
    </citation>
    <scope>NUCLEOTIDE SEQUENCE</scope>
    <source>
        <strain evidence="1">KEN8</strain>
    </source>
</reference>
<organism evidence="1">
    <name type="scientific">Sesamum calycinum</name>
    <dbReference type="NCBI Taxonomy" id="2727403"/>
    <lineage>
        <taxon>Eukaryota</taxon>
        <taxon>Viridiplantae</taxon>
        <taxon>Streptophyta</taxon>
        <taxon>Embryophyta</taxon>
        <taxon>Tracheophyta</taxon>
        <taxon>Spermatophyta</taxon>
        <taxon>Magnoliopsida</taxon>
        <taxon>eudicotyledons</taxon>
        <taxon>Gunneridae</taxon>
        <taxon>Pentapetalae</taxon>
        <taxon>asterids</taxon>
        <taxon>lamiids</taxon>
        <taxon>Lamiales</taxon>
        <taxon>Pedaliaceae</taxon>
        <taxon>Sesamum</taxon>
    </lineage>
</organism>
<name>A0AAW2J831_9LAMI</name>
<dbReference type="AlphaFoldDB" id="A0AAW2J831"/>
<dbReference type="PANTHER" id="PTHR31973">
    <property type="entry name" value="POLYPROTEIN, PUTATIVE-RELATED"/>
    <property type="match status" value="1"/>
</dbReference>
<gene>
    <name evidence="1" type="ORF">Scaly_2671700</name>
</gene>
<accession>A0AAW2J831</accession>